<protein>
    <submittedName>
        <fullName evidence="2">Uncharacterized protein</fullName>
    </submittedName>
</protein>
<evidence type="ECO:0000313" key="2">
    <source>
        <dbReference type="EMBL" id="CAB4303613.1"/>
    </source>
</evidence>
<evidence type="ECO:0000313" key="3">
    <source>
        <dbReference type="Proteomes" id="UP000507245"/>
    </source>
</evidence>
<reference evidence="3" key="1">
    <citation type="journal article" date="2020" name="Genome Biol.">
        <title>Gamete binning: chromosome-level and haplotype-resolved genome assembly enabled by high-throughput single-cell sequencing of gamete genomes.</title>
        <authorList>
            <person name="Campoy J.A."/>
            <person name="Sun H."/>
            <person name="Goel M."/>
            <person name="Jiao W.-B."/>
            <person name="Folz-Donahue K."/>
            <person name="Wang N."/>
            <person name="Rubio M."/>
            <person name="Liu C."/>
            <person name="Kukat C."/>
            <person name="Ruiz D."/>
            <person name="Huettel B."/>
            <person name="Schneeberger K."/>
        </authorList>
    </citation>
    <scope>NUCLEOTIDE SEQUENCE [LARGE SCALE GENOMIC DNA]</scope>
    <source>
        <strain evidence="3">cv. Rojo Pasion</strain>
    </source>
</reference>
<dbReference type="Proteomes" id="UP000507245">
    <property type="component" value="Unassembled WGS sequence"/>
</dbReference>
<name>A0A6J5WTN7_PRUAR</name>
<organism evidence="2 3">
    <name type="scientific">Prunus armeniaca</name>
    <name type="common">Apricot</name>
    <name type="synonym">Armeniaca vulgaris</name>
    <dbReference type="NCBI Taxonomy" id="36596"/>
    <lineage>
        <taxon>Eukaryota</taxon>
        <taxon>Viridiplantae</taxon>
        <taxon>Streptophyta</taxon>
        <taxon>Embryophyta</taxon>
        <taxon>Tracheophyta</taxon>
        <taxon>Spermatophyta</taxon>
        <taxon>Magnoliopsida</taxon>
        <taxon>eudicotyledons</taxon>
        <taxon>Gunneridae</taxon>
        <taxon>Pentapetalae</taxon>
        <taxon>rosids</taxon>
        <taxon>fabids</taxon>
        <taxon>Rosales</taxon>
        <taxon>Rosaceae</taxon>
        <taxon>Amygdaloideae</taxon>
        <taxon>Amygdaleae</taxon>
        <taxon>Prunus</taxon>
    </lineage>
</organism>
<sequence length="59" mass="6821">MIGGGNRVEQRLHLWLNAGQNKVRKQRFALWDLVSSTRRNWSKGSRQRLADGPRYGAQV</sequence>
<dbReference type="EMBL" id="CAEKKB010000003">
    <property type="protein sequence ID" value="CAB4303613.1"/>
    <property type="molecule type" value="Genomic_DNA"/>
</dbReference>
<accession>A0A6J5WTN7</accession>
<keyword evidence="3" id="KW-1185">Reference proteome</keyword>
<dbReference type="AlphaFoldDB" id="A0A6J5WTN7"/>
<proteinExistence type="predicted"/>
<evidence type="ECO:0000256" key="1">
    <source>
        <dbReference type="SAM" id="MobiDB-lite"/>
    </source>
</evidence>
<feature type="region of interest" description="Disordered" evidence="1">
    <location>
        <begin position="40"/>
        <end position="59"/>
    </location>
</feature>
<gene>
    <name evidence="2" type="ORF">ORAREDHAP_LOCUS19979</name>
</gene>